<reference evidence="1" key="1">
    <citation type="submission" date="2025-08" db="UniProtKB">
        <authorList>
            <consortium name="Ensembl"/>
        </authorList>
    </citation>
    <scope>IDENTIFICATION</scope>
</reference>
<evidence type="ECO:0000313" key="2">
    <source>
        <dbReference type="Proteomes" id="UP000472261"/>
    </source>
</evidence>
<keyword evidence="2" id="KW-1185">Reference proteome</keyword>
<sequence length="90" mass="9969">QAGESVGFHIVPLEETEPGMFSLGLILSKNAPITVLHRYGMAVENPILAVFSKPYGSSDFHIPCSSFCLLYISTFYFDLRETVLPPLFPC</sequence>
<protein>
    <submittedName>
        <fullName evidence="1">Uncharacterized protein</fullName>
    </submittedName>
</protein>
<reference evidence="1" key="2">
    <citation type="submission" date="2025-09" db="UniProtKB">
        <authorList>
            <consortium name="Ensembl"/>
        </authorList>
    </citation>
    <scope>IDENTIFICATION</scope>
</reference>
<proteinExistence type="predicted"/>
<dbReference type="AlphaFoldDB" id="A0A669PGW8"/>
<evidence type="ECO:0000313" key="1">
    <source>
        <dbReference type="Ensembl" id="ENSPCLP00000005648.1"/>
    </source>
</evidence>
<name>A0A669PGW8_PHACC</name>
<organism evidence="1 2">
    <name type="scientific">Phasianus colchicus</name>
    <name type="common">Common pheasant</name>
    <dbReference type="NCBI Taxonomy" id="9054"/>
    <lineage>
        <taxon>Eukaryota</taxon>
        <taxon>Metazoa</taxon>
        <taxon>Chordata</taxon>
        <taxon>Craniata</taxon>
        <taxon>Vertebrata</taxon>
        <taxon>Euteleostomi</taxon>
        <taxon>Archelosauria</taxon>
        <taxon>Archosauria</taxon>
        <taxon>Dinosauria</taxon>
        <taxon>Saurischia</taxon>
        <taxon>Theropoda</taxon>
        <taxon>Coelurosauria</taxon>
        <taxon>Aves</taxon>
        <taxon>Neognathae</taxon>
        <taxon>Galloanserae</taxon>
        <taxon>Galliformes</taxon>
        <taxon>Phasianidae</taxon>
        <taxon>Phasianinae</taxon>
        <taxon>Phasianus</taxon>
    </lineage>
</organism>
<dbReference type="Ensembl" id="ENSPCLT00000007798.1">
    <property type="protein sequence ID" value="ENSPCLP00000005648.1"/>
    <property type="gene ID" value="ENSPCLG00000004774.1"/>
</dbReference>
<accession>A0A669PGW8</accession>
<dbReference type="Proteomes" id="UP000472261">
    <property type="component" value="Unplaced"/>
</dbReference>